<dbReference type="EMBL" id="JBEUOH010000008">
    <property type="protein sequence ID" value="KAL0883991.1"/>
    <property type="molecule type" value="Genomic_DNA"/>
</dbReference>
<evidence type="ECO:0000256" key="5">
    <source>
        <dbReference type="PIRSR" id="PIRSR640255-2"/>
    </source>
</evidence>
<proteinExistence type="inferred from homology"/>
<gene>
    <name evidence="9" type="ORF">ABMA27_016041</name>
    <name evidence="8" type="ORF">ABMA28_016314</name>
</gene>
<evidence type="ECO:0000256" key="4">
    <source>
        <dbReference type="PIRSR" id="PIRSR640255-1"/>
    </source>
</evidence>
<evidence type="ECO:0000313" key="10">
    <source>
        <dbReference type="Proteomes" id="UP001549920"/>
    </source>
</evidence>
<dbReference type="PANTHER" id="PTHR13966">
    <property type="entry name" value="ENDONUCLEASE RELATED"/>
    <property type="match status" value="1"/>
</dbReference>
<dbReference type="InterPro" id="IPR001604">
    <property type="entry name" value="Endo_G_ENPP1-like_dom"/>
</dbReference>
<protein>
    <recommendedName>
        <fullName evidence="7">DNA/RNA non-specific endonuclease/pyrophosphatase/phosphodiesterase domain-containing protein</fullName>
    </recommendedName>
</protein>
<dbReference type="Pfam" id="PF01223">
    <property type="entry name" value="Endonuclease_NS"/>
    <property type="match status" value="1"/>
</dbReference>
<keyword evidence="3" id="KW-0378">Hydrolase</keyword>
<feature type="signal peptide" evidence="6">
    <location>
        <begin position="1"/>
        <end position="16"/>
    </location>
</feature>
<evidence type="ECO:0000256" key="3">
    <source>
        <dbReference type="ARBA" id="ARBA00022759"/>
    </source>
</evidence>
<keyword evidence="6" id="KW-0732">Signal</keyword>
<feature type="binding site" evidence="5">
    <location>
        <position position="303"/>
    </location>
    <ligand>
        <name>Mg(2+)</name>
        <dbReference type="ChEBI" id="CHEBI:18420"/>
        <note>catalytic</note>
    </ligand>
</feature>
<dbReference type="InterPro" id="IPR040255">
    <property type="entry name" value="Non-specific_endonuclease"/>
</dbReference>
<name>A0ABD0T8F4_LOXSC</name>
<dbReference type="EMBL" id="JBEDNZ010000008">
    <property type="protein sequence ID" value="KAL0839645.1"/>
    <property type="molecule type" value="Genomic_DNA"/>
</dbReference>
<feature type="active site" description="Proton acceptor" evidence="4">
    <location>
        <position position="273"/>
    </location>
</feature>
<keyword evidence="5" id="KW-0479">Metal-binding</keyword>
<dbReference type="AlphaFoldDB" id="A0ABD0T8F4"/>
<feature type="chain" id="PRO_5044722893" description="DNA/RNA non-specific endonuclease/pyrophosphatase/phosphodiesterase domain-containing protein" evidence="6">
    <location>
        <begin position="17"/>
        <end position="448"/>
    </location>
</feature>
<evidence type="ECO:0000313" key="9">
    <source>
        <dbReference type="EMBL" id="KAL0883991.1"/>
    </source>
</evidence>
<keyword evidence="2" id="KW-0540">Nuclease</keyword>
<organism evidence="8 11">
    <name type="scientific">Loxostege sticticalis</name>
    <name type="common">Beet webworm moth</name>
    <dbReference type="NCBI Taxonomy" id="481309"/>
    <lineage>
        <taxon>Eukaryota</taxon>
        <taxon>Metazoa</taxon>
        <taxon>Ecdysozoa</taxon>
        <taxon>Arthropoda</taxon>
        <taxon>Hexapoda</taxon>
        <taxon>Insecta</taxon>
        <taxon>Pterygota</taxon>
        <taxon>Neoptera</taxon>
        <taxon>Endopterygota</taxon>
        <taxon>Lepidoptera</taxon>
        <taxon>Glossata</taxon>
        <taxon>Ditrysia</taxon>
        <taxon>Pyraloidea</taxon>
        <taxon>Crambidae</taxon>
        <taxon>Pyraustinae</taxon>
        <taxon>Loxostege</taxon>
    </lineage>
</organism>
<dbReference type="PANTHER" id="PTHR13966:SF19">
    <property type="entry name" value="NUCLEASE EXOG, MITOCHONDRIAL"/>
    <property type="match status" value="1"/>
</dbReference>
<dbReference type="SMART" id="SM00892">
    <property type="entry name" value="Endonuclease_NS"/>
    <property type="match status" value="1"/>
</dbReference>
<dbReference type="Gene3D" id="3.40.570.10">
    <property type="entry name" value="Extracellular Endonuclease, subunit A"/>
    <property type="match status" value="1"/>
</dbReference>
<dbReference type="InterPro" id="IPR044925">
    <property type="entry name" value="His-Me_finger_sf"/>
</dbReference>
<feature type="domain" description="DNA/RNA non-specific endonuclease/pyrophosphatase/phosphodiesterase" evidence="7">
    <location>
        <begin position="188"/>
        <end position="431"/>
    </location>
</feature>
<evidence type="ECO:0000256" key="2">
    <source>
        <dbReference type="ARBA" id="ARBA00022722"/>
    </source>
</evidence>
<dbReference type="GO" id="GO:0004519">
    <property type="term" value="F:endonuclease activity"/>
    <property type="evidence" value="ECO:0007669"/>
    <property type="project" value="UniProtKB-KW"/>
</dbReference>
<dbReference type="Proteomes" id="UP001549921">
    <property type="component" value="Unassembled WGS sequence"/>
</dbReference>
<keyword evidence="10" id="KW-1185">Reference proteome</keyword>
<keyword evidence="3" id="KW-0255">Endonuclease</keyword>
<comment type="caution">
    <text evidence="8">The sequence shown here is derived from an EMBL/GenBank/DDBJ whole genome shotgun (WGS) entry which is preliminary data.</text>
</comment>
<evidence type="ECO:0000259" key="7">
    <source>
        <dbReference type="SMART" id="SM00892"/>
    </source>
</evidence>
<dbReference type="FunFam" id="3.40.570.10:FF:000007">
    <property type="entry name" value="Alkaline nuclease"/>
    <property type="match status" value="1"/>
</dbReference>
<dbReference type="InterPro" id="IPR044929">
    <property type="entry name" value="DNA/RNA_non-sp_Endonuclease_sf"/>
</dbReference>
<evidence type="ECO:0000256" key="6">
    <source>
        <dbReference type="SAM" id="SignalP"/>
    </source>
</evidence>
<sequence>MRTLVILAAALLAVAAKPADMPEPGDLALMLNEEDFEDYLDKWLKDEELNWVNVTLANDQRQARSGCTFRVNGDLGQPQPVYVHRNSLLMPTGNSGQIRVNAGEQIRIGCPGSGRTIRHPNVNSNVAFATATCVSGNTISGSGWLNANGAFGDLTCSSNAFHEAESTNERCFGNHAVIRVGFIVDNVFHTWYRSCFDRNRLEVLYVWYNQNAAYAVHQTGVARPSWLAGSFFPGININTLYTQVHQKQQIGTIVGQNVVDRYVTTHQFLARGHLTAKSDYPFATAQRSTFYFINAAPQWQPFNAGNWNTLEQRLRARIGQANFDAVIYTGTFGVTQLRDANNRLQDIYLHQTGNTRQLPVPLYFYKVAYDASRRLGTAFISINNPYYTAAEVRSLQFCNDRCRGNSAFSWLNWQPDRIDIGYSFCCTIADFRKVVPHLPNWNVIGLLT</sequence>
<comment type="similarity">
    <text evidence="1">Belongs to the DNA/RNA non-specific endonuclease family.</text>
</comment>
<dbReference type="Proteomes" id="UP001549920">
    <property type="component" value="Unassembled WGS sequence"/>
</dbReference>
<reference evidence="10 11" key="1">
    <citation type="submission" date="2024-06" db="EMBL/GenBank/DDBJ databases">
        <title>A chromosome-level genome assembly of beet webworm, Loxostege sticticalis.</title>
        <authorList>
            <person name="Zhang Y."/>
        </authorList>
    </citation>
    <scope>NUCLEOTIDE SEQUENCE [LARGE SCALE GENOMIC DNA]</scope>
    <source>
        <strain evidence="9">AQ026</strain>
        <strain evidence="8">AQ028</strain>
        <tissue evidence="8">Male pupae</tissue>
        <tissue evidence="9">Whole body</tissue>
    </source>
</reference>
<evidence type="ECO:0000256" key="1">
    <source>
        <dbReference type="ARBA" id="ARBA00010052"/>
    </source>
</evidence>
<evidence type="ECO:0000313" key="11">
    <source>
        <dbReference type="Proteomes" id="UP001549921"/>
    </source>
</evidence>
<dbReference type="SUPFAM" id="SSF54060">
    <property type="entry name" value="His-Me finger endonucleases"/>
    <property type="match status" value="1"/>
</dbReference>
<accession>A0ABD0T8F4</accession>
<evidence type="ECO:0000313" key="8">
    <source>
        <dbReference type="EMBL" id="KAL0839645.1"/>
    </source>
</evidence>